<dbReference type="EMBL" id="JAHRIN010059348">
    <property type="protein sequence ID" value="MEQ2212028.1"/>
    <property type="molecule type" value="Genomic_DNA"/>
</dbReference>
<comment type="caution">
    <text evidence="1">The sequence shown here is derived from an EMBL/GenBank/DDBJ whole genome shotgun (WGS) entry which is preliminary data.</text>
</comment>
<dbReference type="Proteomes" id="UP001434883">
    <property type="component" value="Unassembled WGS sequence"/>
</dbReference>
<sequence>YVAQKGTMYAASALDPRFKAFPFLSVEKQDDTFSRLQTEASTATCDQITEGIDINKGAQYMGEATLPKKPKKSSTLESLE</sequence>
<protein>
    <submittedName>
        <fullName evidence="1">Uncharacterized protein</fullName>
    </submittedName>
</protein>
<name>A0ABV0RV04_9TELE</name>
<accession>A0ABV0RV04</accession>
<reference evidence="1 2" key="1">
    <citation type="submission" date="2021-06" db="EMBL/GenBank/DDBJ databases">
        <authorList>
            <person name="Palmer J.M."/>
        </authorList>
    </citation>
    <scope>NUCLEOTIDE SEQUENCE [LARGE SCALE GENOMIC DNA]</scope>
    <source>
        <strain evidence="1 2">XC_2019</strain>
        <tissue evidence="1">Muscle</tissue>
    </source>
</reference>
<keyword evidence="2" id="KW-1185">Reference proteome</keyword>
<evidence type="ECO:0000313" key="1">
    <source>
        <dbReference type="EMBL" id="MEQ2212028.1"/>
    </source>
</evidence>
<proteinExistence type="predicted"/>
<evidence type="ECO:0000313" key="2">
    <source>
        <dbReference type="Proteomes" id="UP001434883"/>
    </source>
</evidence>
<gene>
    <name evidence="1" type="ORF">XENOCAPTIV_023395</name>
</gene>
<feature type="non-terminal residue" evidence="1">
    <location>
        <position position="1"/>
    </location>
</feature>
<organism evidence="1 2">
    <name type="scientific">Xenoophorus captivus</name>
    <dbReference type="NCBI Taxonomy" id="1517983"/>
    <lineage>
        <taxon>Eukaryota</taxon>
        <taxon>Metazoa</taxon>
        <taxon>Chordata</taxon>
        <taxon>Craniata</taxon>
        <taxon>Vertebrata</taxon>
        <taxon>Euteleostomi</taxon>
        <taxon>Actinopterygii</taxon>
        <taxon>Neopterygii</taxon>
        <taxon>Teleostei</taxon>
        <taxon>Neoteleostei</taxon>
        <taxon>Acanthomorphata</taxon>
        <taxon>Ovalentaria</taxon>
        <taxon>Atherinomorphae</taxon>
        <taxon>Cyprinodontiformes</taxon>
        <taxon>Goodeidae</taxon>
        <taxon>Xenoophorus</taxon>
    </lineage>
</organism>